<name>A0A923LVT9_9FIRM</name>
<dbReference type="GO" id="GO:0046380">
    <property type="term" value="P:N-acetylneuraminate biosynthetic process"/>
    <property type="evidence" value="ECO:0007669"/>
    <property type="project" value="TreeGrafter"/>
</dbReference>
<dbReference type="NCBIfam" id="TIGR01549">
    <property type="entry name" value="HAD-SF-IA-v1"/>
    <property type="match status" value="1"/>
</dbReference>
<organism evidence="4 5">
    <name type="scientific">Agathobaculum faecis</name>
    <dbReference type="NCBI Taxonomy" id="2763013"/>
    <lineage>
        <taxon>Bacteria</taxon>
        <taxon>Bacillati</taxon>
        <taxon>Bacillota</taxon>
        <taxon>Clostridia</taxon>
        <taxon>Eubacteriales</taxon>
        <taxon>Butyricicoccaceae</taxon>
        <taxon>Agathobaculum</taxon>
    </lineage>
</organism>
<evidence type="ECO:0000256" key="1">
    <source>
        <dbReference type="ARBA" id="ARBA00001946"/>
    </source>
</evidence>
<dbReference type="GO" id="GO:0050124">
    <property type="term" value="F:N-acylneuraminate-9-phosphatase activity"/>
    <property type="evidence" value="ECO:0007669"/>
    <property type="project" value="TreeGrafter"/>
</dbReference>
<accession>A0A923LVT9</accession>
<dbReference type="AlphaFoldDB" id="A0A923LVT9"/>
<dbReference type="InterPro" id="IPR036412">
    <property type="entry name" value="HAD-like_sf"/>
</dbReference>
<dbReference type="SFLD" id="SFLDG01129">
    <property type="entry name" value="C1.5:_HAD__Beta-PGM__Phosphata"/>
    <property type="match status" value="1"/>
</dbReference>
<dbReference type="Pfam" id="PF00702">
    <property type="entry name" value="Hydrolase"/>
    <property type="match status" value="1"/>
</dbReference>
<keyword evidence="2 4" id="KW-0378">Hydrolase</keyword>
<evidence type="ECO:0000256" key="3">
    <source>
        <dbReference type="ARBA" id="ARBA00022842"/>
    </source>
</evidence>
<keyword evidence="5" id="KW-1185">Reference proteome</keyword>
<comment type="caution">
    <text evidence="4">The sequence shown here is derived from an EMBL/GenBank/DDBJ whole genome shotgun (WGS) entry which is preliminary data.</text>
</comment>
<dbReference type="Gene3D" id="3.40.50.1000">
    <property type="entry name" value="HAD superfamily/HAD-like"/>
    <property type="match status" value="1"/>
</dbReference>
<reference evidence="4" key="1">
    <citation type="submission" date="2020-08" db="EMBL/GenBank/DDBJ databases">
        <title>Genome public.</title>
        <authorList>
            <person name="Liu C."/>
            <person name="Sun Q."/>
        </authorList>
    </citation>
    <scope>NUCLEOTIDE SEQUENCE</scope>
    <source>
        <strain evidence="4">NSJ-28</strain>
    </source>
</reference>
<evidence type="ECO:0000313" key="4">
    <source>
        <dbReference type="EMBL" id="MBC5726099.1"/>
    </source>
</evidence>
<dbReference type="Gene3D" id="1.20.120.710">
    <property type="entry name" value="Haloacid dehalogenase hydrolase-like domain"/>
    <property type="match status" value="1"/>
</dbReference>
<sequence length="234" mass="26356">MGIKAVFFDLDDTLYSSFQACDAYAYERMAAWVEEHTGASGAEFARQFKWYRKKLARQQPGMPPTHDRVLFAQGALERMGLNAVQYARALHRVYWDAVLSKMELRPGVPALLEELRRAGVKTTVCTDMLADIQMEKLEYLGLADRIDYLVSSEEAGMDKPGSPIFWLALQKCGCLAGEAVMVGDNFRHDVQGATDVGIAGVWLNWTHLPRPDDDRPYTEVHTFEQAAAHIRTLL</sequence>
<comment type="cofactor">
    <cofactor evidence="1">
        <name>Mg(2+)</name>
        <dbReference type="ChEBI" id="CHEBI:18420"/>
    </cofactor>
</comment>
<gene>
    <name evidence="4" type="ORF">H8S45_11600</name>
</gene>
<dbReference type="InterPro" id="IPR023214">
    <property type="entry name" value="HAD_sf"/>
</dbReference>
<proteinExistence type="predicted"/>
<dbReference type="SUPFAM" id="SSF56784">
    <property type="entry name" value="HAD-like"/>
    <property type="match status" value="1"/>
</dbReference>
<dbReference type="PANTHER" id="PTHR46470">
    <property type="entry name" value="N-ACYLNEURAMINATE-9-PHOSPHATASE"/>
    <property type="match status" value="1"/>
</dbReference>
<dbReference type="PANTHER" id="PTHR46470:SF3">
    <property type="entry name" value="N-ACYLNEURAMINATE-9-PHOSPHATASE"/>
    <property type="match status" value="1"/>
</dbReference>
<evidence type="ECO:0000313" key="5">
    <source>
        <dbReference type="Proteomes" id="UP000606499"/>
    </source>
</evidence>
<protein>
    <submittedName>
        <fullName evidence="4">HAD-IA family hydrolase</fullName>
    </submittedName>
</protein>
<keyword evidence="3" id="KW-0460">Magnesium</keyword>
<dbReference type="RefSeq" id="WP_054327905.1">
    <property type="nucleotide sequence ID" value="NZ_JACOPL010000011.1"/>
</dbReference>
<dbReference type="EMBL" id="JACOPL010000011">
    <property type="protein sequence ID" value="MBC5726099.1"/>
    <property type="molecule type" value="Genomic_DNA"/>
</dbReference>
<dbReference type="PRINTS" id="PR00413">
    <property type="entry name" value="HADHALOGNASE"/>
</dbReference>
<dbReference type="Proteomes" id="UP000606499">
    <property type="component" value="Unassembled WGS sequence"/>
</dbReference>
<dbReference type="InterPro" id="IPR006439">
    <property type="entry name" value="HAD-SF_hydro_IA"/>
</dbReference>
<dbReference type="SFLD" id="SFLDS00003">
    <property type="entry name" value="Haloacid_Dehalogenase"/>
    <property type="match status" value="1"/>
</dbReference>
<evidence type="ECO:0000256" key="2">
    <source>
        <dbReference type="ARBA" id="ARBA00022801"/>
    </source>
</evidence>
<dbReference type="InterPro" id="IPR051400">
    <property type="entry name" value="HAD-like_hydrolase"/>
</dbReference>